<sequence length="98" mass="11005">MKKYFILLSLAVVISCQEGKFTSINGEEKQLSSLIGMKVFDVIYNESKANPETLTGTNNNRWVIYLDDINITLETDKSTDTVKKASLGKKPKKSTWAN</sequence>
<keyword evidence="2" id="KW-1185">Reference proteome</keyword>
<dbReference type="RefSeq" id="WP_116097488.1">
    <property type="nucleotide sequence ID" value="NZ_QNVU01000008.1"/>
</dbReference>
<dbReference type="PROSITE" id="PS51257">
    <property type="entry name" value="PROKAR_LIPOPROTEIN"/>
    <property type="match status" value="1"/>
</dbReference>
<accession>A0A3D9BDC9</accession>
<dbReference type="Proteomes" id="UP000256924">
    <property type="component" value="Unassembled WGS sequence"/>
</dbReference>
<organism evidence="1 2">
    <name type="scientific">Candidatus Chryseobacterium massiliense</name>
    <dbReference type="NCBI Taxonomy" id="204089"/>
    <lineage>
        <taxon>Bacteria</taxon>
        <taxon>Pseudomonadati</taxon>
        <taxon>Bacteroidota</taxon>
        <taxon>Flavobacteriia</taxon>
        <taxon>Flavobacteriales</taxon>
        <taxon>Weeksellaceae</taxon>
        <taxon>Chryseobacterium group</taxon>
        <taxon>Chryseobacterium</taxon>
    </lineage>
</organism>
<name>A0A3D9BDC9_9FLAO</name>
<proteinExistence type="predicted"/>
<evidence type="ECO:0008006" key="3">
    <source>
        <dbReference type="Google" id="ProtNLM"/>
    </source>
</evidence>
<comment type="caution">
    <text evidence="1">The sequence shown here is derived from an EMBL/GenBank/DDBJ whole genome shotgun (WGS) entry which is preliminary data.</text>
</comment>
<dbReference type="AlphaFoldDB" id="A0A3D9BDC9"/>
<evidence type="ECO:0000313" key="1">
    <source>
        <dbReference type="EMBL" id="REC51523.1"/>
    </source>
</evidence>
<gene>
    <name evidence="1" type="ORF">DRF68_05900</name>
</gene>
<reference evidence="1 2" key="1">
    <citation type="journal article" date="2004" name="Emerg. Infect. Dis.">
        <title>Amoebae-resisting bacteria isolated from human nasal swabs by amoebal coculture.</title>
        <authorList>
            <person name="Greub G."/>
            <person name="La Scola B."/>
            <person name="Raoult D."/>
        </authorList>
    </citation>
    <scope>NUCLEOTIDE SEQUENCE [LARGE SCALE GENOMIC DNA]</scope>
    <source>
        <strain evidence="1 2">CCUG 51329</strain>
    </source>
</reference>
<evidence type="ECO:0000313" key="2">
    <source>
        <dbReference type="Proteomes" id="UP000256924"/>
    </source>
</evidence>
<dbReference type="EMBL" id="QNVU01000008">
    <property type="protein sequence ID" value="REC51523.1"/>
    <property type="molecule type" value="Genomic_DNA"/>
</dbReference>
<protein>
    <recommendedName>
        <fullName evidence="3">Lipoprotein</fullName>
    </recommendedName>
</protein>